<evidence type="ECO:0000313" key="2">
    <source>
        <dbReference type="Proteomes" id="UP000000644"/>
    </source>
</evidence>
<keyword evidence="2" id="KW-1185">Reference proteome</keyword>
<accession>A1VX20</accession>
<geneLocation type="plasmid" evidence="1 2">
    <name>pPNAP05</name>
</geneLocation>
<dbReference type="HOGENOM" id="CLU_1538675_0_0_4"/>
<name>A1VX20_POLNA</name>
<dbReference type="KEGG" id="pna:Pnap_4789"/>
<dbReference type="Proteomes" id="UP000000644">
    <property type="component" value="Plasmid pPNAP05"/>
</dbReference>
<proteinExistence type="predicted"/>
<sequence length="174" mass="19596">MICLAGTEYQDPMELVHEAMVRTMSAANGGKGRHWPKDVPFMAYMIQTLKGLADDSRQSAAQKKTDHLEVMAAEGATVEEALGRFGYCHSDVLSQAVEWEESENRQDRAKTDALLIDARFADDNEVTLIIMGHKDGLTPAEIRELGEMNQTQYETARRRLRRGLENLFPGRRAQ</sequence>
<dbReference type="EMBL" id="CP000534">
    <property type="protein sequence ID" value="ABM40198.1"/>
    <property type="molecule type" value="Genomic_DNA"/>
</dbReference>
<organism evidence="1 2">
    <name type="scientific">Polaromonas naphthalenivorans (strain CJ2)</name>
    <dbReference type="NCBI Taxonomy" id="365044"/>
    <lineage>
        <taxon>Bacteria</taxon>
        <taxon>Pseudomonadati</taxon>
        <taxon>Pseudomonadota</taxon>
        <taxon>Betaproteobacteria</taxon>
        <taxon>Burkholderiales</taxon>
        <taxon>Comamonadaceae</taxon>
        <taxon>Polaromonas</taxon>
    </lineage>
</organism>
<evidence type="ECO:0000313" key="1">
    <source>
        <dbReference type="EMBL" id="ABM40198.1"/>
    </source>
</evidence>
<protein>
    <submittedName>
        <fullName evidence="1">Uncharacterized protein</fullName>
    </submittedName>
</protein>
<keyword evidence="1" id="KW-0614">Plasmid</keyword>
<reference evidence="2" key="1">
    <citation type="journal article" date="2009" name="Environ. Microbiol.">
        <title>The genome of Polaromonas naphthalenivorans strain CJ2, isolated from coal tar-contaminated sediment, reveals physiological and metabolic versatility and evolution through extensive horizontal gene transfer.</title>
        <authorList>
            <person name="Yagi J.M."/>
            <person name="Sims D."/>
            <person name="Brettin T."/>
            <person name="Bruce D."/>
            <person name="Madsen E.L."/>
        </authorList>
    </citation>
    <scope>NUCLEOTIDE SEQUENCE [LARGE SCALE GENOMIC DNA]</scope>
    <source>
        <strain evidence="2">CJ2</strain>
        <plasmid evidence="2">Plasmid pPNAP05</plasmid>
    </source>
</reference>
<gene>
    <name evidence="1" type="ordered locus">Pnap_4789</name>
</gene>
<dbReference type="AlphaFoldDB" id="A1VX20"/>